<evidence type="ECO:0000256" key="2">
    <source>
        <dbReference type="ARBA" id="ARBA00022857"/>
    </source>
</evidence>
<gene>
    <name evidence="4" type="ORF">FFLO_06778</name>
</gene>
<keyword evidence="5" id="KW-1185">Reference proteome</keyword>
<dbReference type="InterPro" id="IPR036291">
    <property type="entry name" value="NAD(P)-bd_dom_sf"/>
</dbReference>
<dbReference type="SUPFAM" id="SSF51735">
    <property type="entry name" value="NAD(P)-binding Rossmann-fold domains"/>
    <property type="match status" value="1"/>
</dbReference>
<evidence type="ECO:0000313" key="5">
    <source>
        <dbReference type="Proteomes" id="UP000812966"/>
    </source>
</evidence>
<evidence type="ECO:0000256" key="1">
    <source>
        <dbReference type="ARBA" id="ARBA00006484"/>
    </source>
</evidence>
<dbReference type="InterPro" id="IPR051468">
    <property type="entry name" value="Fungal_SecMetab_SDRs"/>
</dbReference>
<name>A0A8K0JE79_9TREE</name>
<evidence type="ECO:0008006" key="6">
    <source>
        <dbReference type="Google" id="ProtNLM"/>
    </source>
</evidence>
<sequence length="254" mass="27164">MNFGHTTYYLVTGASRGIGLALVTKLLESRPDAFVFATTRVNSADLNKLHESFPTALRILTLNVEDESQYASLTDEIKGLTDRLDYVIANAGLMVGLQDCLTIPPSQLLDAIKVNTCGPLYLYQATHALLTSSTRGGRARPPVFLITSSGAGCISASPGIPVGAYGTSKAAVNMLAREMHLQNEETGLVVSPYHPGWLQTDMGNRAAEAAHLSEAPHTLKEGVEAMIDLLDKANREEHGGKFLAYGIPGGALPW</sequence>
<dbReference type="Pfam" id="PF00106">
    <property type="entry name" value="adh_short"/>
    <property type="match status" value="1"/>
</dbReference>
<keyword evidence="2" id="KW-0521">NADP</keyword>
<dbReference type="OrthoDB" id="9876299at2759"/>
<reference evidence="4" key="1">
    <citation type="submission" date="2020-04" db="EMBL/GenBank/DDBJ databases">
        <title>Analysis of mating type loci in Filobasidium floriforme.</title>
        <authorList>
            <person name="Nowrousian M."/>
        </authorList>
    </citation>
    <scope>NUCLEOTIDE SEQUENCE</scope>
    <source>
        <strain evidence="4">CBS 6242</strain>
    </source>
</reference>
<proteinExistence type="inferred from homology"/>
<keyword evidence="3" id="KW-0560">Oxidoreductase</keyword>
<dbReference type="PANTHER" id="PTHR43544">
    <property type="entry name" value="SHORT-CHAIN DEHYDROGENASE/REDUCTASE"/>
    <property type="match status" value="1"/>
</dbReference>
<comment type="similarity">
    <text evidence="1">Belongs to the short-chain dehydrogenases/reductases (SDR) family.</text>
</comment>
<dbReference type="Gene3D" id="3.40.50.720">
    <property type="entry name" value="NAD(P)-binding Rossmann-like Domain"/>
    <property type="match status" value="1"/>
</dbReference>
<accession>A0A8K0JE79</accession>
<dbReference type="PANTHER" id="PTHR43544:SF7">
    <property type="entry name" value="NADB-LER2"/>
    <property type="match status" value="1"/>
</dbReference>
<dbReference type="Proteomes" id="UP000812966">
    <property type="component" value="Unassembled WGS sequence"/>
</dbReference>
<dbReference type="AlphaFoldDB" id="A0A8K0JE79"/>
<evidence type="ECO:0000256" key="3">
    <source>
        <dbReference type="ARBA" id="ARBA00023002"/>
    </source>
</evidence>
<dbReference type="EMBL" id="JABELV010000259">
    <property type="protein sequence ID" value="KAG7527599.1"/>
    <property type="molecule type" value="Genomic_DNA"/>
</dbReference>
<comment type="caution">
    <text evidence="4">The sequence shown here is derived from an EMBL/GenBank/DDBJ whole genome shotgun (WGS) entry which is preliminary data.</text>
</comment>
<protein>
    <recommendedName>
        <fullName evidence="6">NAD(P)-binding protein</fullName>
    </recommendedName>
</protein>
<evidence type="ECO:0000313" key="4">
    <source>
        <dbReference type="EMBL" id="KAG7527599.1"/>
    </source>
</evidence>
<dbReference type="GO" id="GO:0005737">
    <property type="term" value="C:cytoplasm"/>
    <property type="evidence" value="ECO:0007669"/>
    <property type="project" value="TreeGrafter"/>
</dbReference>
<organism evidence="4 5">
    <name type="scientific">Filobasidium floriforme</name>
    <dbReference type="NCBI Taxonomy" id="5210"/>
    <lineage>
        <taxon>Eukaryota</taxon>
        <taxon>Fungi</taxon>
        <taxon>Dikarya</taxon>
        <taxon>Basidiomycota</taxon>
        <taxon>Agaricomycotina</taxon>
        <taxon>Tremellomycetes</taxon>
        <taxon>Filobasidiales</taxon>
        <taxon>Filobasidiaceae</taxon>
        <taxon>Filobasidium</taxon>
    </lineage>
</organism>
<dbReference type="PRINTS" id="PR00081">
    <property type="entry name" value="GDHRDH"/>
</dbReference>
<dbReference type="InterPro" id="IPR002347">
    <property type="entry name" value="SDR_fam"/>
</dbReference>
<dbReference type="GO" id="GO:0016491">
    <property type="term" value="F:oxidoreductase activity"/>
    <property type="evidence" value="ECO:0007669"/>
    <property type="project" value="UniProtKB-KW"/>
</dbReference>